<gene>
    <name evidence="2" type="ORF">LTR77_010559</name>
</gene>
<sequence>MTTNAPVAKNKKKADARAADQPSRRSPSTDSAGSEPAASSRHPASIASQEDDGDEELVKTKDIDVSPAGPNYLFHSDYEPIPSTSATQRVRLRFYHDQIYMIRPLKKPWTKEEKDRYAQAKRNPPKFGAIQIPQLISDVCEPPAEHQTSKGWPNIPWLTAKHSDIFTPRGERFYILARKGGECRPVSAARREGRRQVRFSDSHIFQPGIGGQ</sequence>
<accession>A0AAV9NWU8</accession>
<proteinExistence type="predicted"/>
<protein>
    <submittedName>
        <fullName evidence="2">Uncharacterized protein</fullName>
    </submittedName>
</protein>
<dbReference type="Proteomes" id="UP001337655">
    <property type="component" value="Unassembled WGS sequence"/>
</dbReference>
<keyword evidence="3" id="KW-1185">Reference proteome</keyword>
<dbReference type="EMBL" id="JAVRRT010000024">
    <property type="protein sequence ID" value="KAK5163610.1"/>
    <property type="molecule type" value="Genomic_DNA"/>
</dbReference>
<name>A0AAV9NWU8_9PEZI</name>
<evidence type="ECO:0000313" key="3">
    <source>
        <dbReference type="Proteomes" id="UP001337655"/>
    </source>
</evidence>
<dbReference type="RefSeq" id="XP_064654052.1">
    <property type="nucleotide sequence ID" value="XM_064807777.1"/>
</dbReference>
<organism evidence="2 3">
    <name type="scientific">Saxophila tyrrhenica</name>
    <dbReference type="NCBI Taxonomy" id="1690608"/>
    <lineage>
        <taxon>Eukaryota</taxon>
        <taxon>Fungi</taxon>
        <taxon>Dikarya</taxon>
        <taxon>Ascomycota</taxon>
        <taxon>Pezizomycotina</taxon>
        <taxon>Dothideomycetes</taxon>
        <taxon>Dothideomycetidae</taxon>
        <taxon>Mycosphaerellales</taxon>
        <taxon>Extremaceae</taxon>
        <taxon>Saxophila</taxon>
    </lineage>
</organism>
<reference evidence="2 3" key="1">
    <citation type="submission" date="2023-08" db="EMBL/GenBank/DDBJ databases">
        <title>Black Yeasts Isolated from many extreme environments.</title>
        <authorList>
            <person name="Coleine C."/>
            <person name="Stajich J.E."/>
            <person name="Selbmann L."/>
        </authorList>
    </citation>
    <scope>NUCLEOTIDE SEQUENCE [LARGE SCALE GENOMIC DNA]</scope>
    <source>
        <strain evidence="2 3">CCFEE 5935</strain>
    </source>
</reference>
<evidence type="ECO:0000313" key="2">
    <source>
        <dbReference type="EMBL" id="KAK5163610.1"/>
    </source>
</evidence>
<comment type="caution">
    <text evidence="2">The sequence shown here is derived from an EMBL/GenBank/DDBJ whole genome shotgun (WGS) entry which is preliminary data.</text>
</comment>
<dbReference type="GeneID" id="89931885"/>
<feature type="region of interest" description="Disordered" evidence="1">
    <location>
        <begin position="1"/>
        <end position="80"/>
    </location>
</feature>
<evidence type="ECO:0000256" key="1">
    <source>
        <dbReference type="SAM" id="MobiDB-lite"/>
    </source>
</evidence>
<dbReference type="AlphaFoldDB" id="A0AAV9NWU8"/>